<reference evidence="7 8" key="1">
    <citation type="journal article" date="2021" name="Commun. Biol.">
        <title>The genome of Shorea leprosula (Dipterocarpaceae) highlights the ecological relevance of drought in aseasonal tropical rainforests.</title>
        <authorList>
            <person name="Ng K.K.S."/>
            <person name="Kobayashi M.J."/>
            <person name="Fawcett J.A."/>
            <person name="Hatakeyama M."/>
            <person name="Paape T."/>
            <person name="Ng C.H."/>
            <person name="Ang C.C."/>
            <person name="Tnah L.H."/>
            <person name="Lee C.T."/>
            <person name="Nishiyama T."/>
            <person name="Sese J."/>
            <person name="O'Brien M.J."/>
            <person name="Copetti D."/>
            <person name="Mohd Noor M.I."/>
            <person name="Ong R.C."/>
            <person name="Putra M."/>
            <person name="Sireger I.Z."/>
            <person name="Indrioko S."/>
            <person name="Kosugi Y."/>
            <person name="Izuno A."/>
            <person name="Isagi Y."/>
            <person name="Lee S.L."/>
            <person name="Shimizu K.K."/>
        </authorList>
    </citation>
    <scope>NUCLEOTIDE SEQUENCE [LARGE SCALE GENOMIC DNA]</scope>
    <source>
        <strain evidence="7">214</strain>
    </source>
</reference>
<dbReference type="Gene3D" id="1.10.220.150">
    <property type="entry name" value="Arf GTPase activating protein"/>
    <property type="match status" value="1"/>
</dbReference>
<evidence type="ECO:0000313" key="8">
    <source>
        <dbReference type="Proteomes" id="UP001054252"/>
    </source>
</evidence>
<dbReference type="EMBL" id="BPVZ01000063">
    <property type="protein sequence ID" value="GKV23694.1"/>
    <property type="molecule type" value="Genomic_DNA"/>
</dbReference>
<dbReference type="GO" id="GO:0000139">
    <property type="term" value="C:Golgi membrane"/>
    <property type="evidence" value="ECO:0007669"/>
    <property type="project" value="GOC"/>
</dbReference>
<keyword evidence="3 5" id="KW-0863">Zinc-finger</keyword>
<dbReference type="GO" id="GO:0008270">
    <property type="term" value="F:zinc ion binding"/>
    <property type="evidence" value="ECO:0007669"/>
    <property type="project" value="UniProtKB-KW"/>
</dbReference>
<dbReference type="PANTHER" id="PTHR45686:SF4">
    <property type="entry name" value="ADP-RIBOSYLATION FACTOR GTPASE ACTIVATING PROTEIN 3, ISOFORM H"/>
    <property type="match status" value="1"/>
</dbReference>
<dbReference type="SUPFAM" id="SSF57863">
    <property type="entry name" value="ArfGap/RecO-like zinc finger"/>
    <property type="match status" value="1"/>
</dbReference>
<evidence type="ECO:0000259" key="6">
    <source>
        <dbReference type="PROSITE" id="PS50115"/>
    </source>
</evidence>
<proteinExistence type="predicted"/>
<keyword evidence="4" id="KW-0862">Zinc</keyword>
<dbReference type="Proteomes" id="UP001054252">
    <property type="component" value="Unassembled WGS sequence"/>
</dbReference>
<dbReference type="InterPro" id="IPR038508">
    <property type="entry name" value="ArfGAP_dom_sf"/>
</dbReference>
<feature type="domain" description="Arf-GAP" evidence="6">
    <location>
        <begin position="1"/>
        <end position="60"/>
    </location>
</feature>
<evidence type="ECO:0000256" key="2">
    <source>
        <dbReference type="ARBA" id="ARBA00022723"/>
    </source>
</evidence>
<dbReference type="InterPro" id="IPR037278">
    <property type="entry name" value="ARFGAP/RecO"/>
</dbReference>
<dbReference type="GO" id="GO:0048205">
    <property type="term" value="P:COPI coating of Golgi vesicle"/>
    <property type="evidence" value="ECO:0007669"/>
    <property type="project" value="TreeGrafter"/>
</dbReference>
<evidence type="ECO:0000256" key="4">
    <source>
        <dbReference type="ARBA" id="ARBA00022833"/>
    </source>
</evidence>
<keyword evidence="2" id="KW-0479">Metal-binding</keyword>
<keyword evidence="1" id="KW-0343">GTPase activation</keyword>
<evidence type="ECO:0000256" key="1">
    <source>
        <dbReference type="ARBA" id="ARBA00022468"/>
    </source>
</evidence>
<organism evidence="7 8">
    <name type="scientific">Rubroshorea leprosula</name>
    <dbReference type="NCBI Taxonomy" id="152421"/>
    <lineage>
        <taxon>Eukaryota</taxon>
        <taxon>Viridiplantae</taxon>
        <taxon>Streptophyta</taxon>
        <taxon>Embryophyta</taxon>
        <taxon>Tracheophyta</taxon>
        <taxon>Spermatophyta</taxon>
        <taxon>Magnoliopsida</taxon>
        <taxon>eudicotyledons</taxon>
        <taxon>Gunneridae</taxon>
        <taxon>Pentapetalae</taxon>
        <taxon>rosids</taxon>
        <taxon>malvids</taxon>
        <taxon>Malvales</taxon>
        <taxon>Dipterocarpaceae</taxon>
        <taxon>Rubroshorea</taxon>
    </lineage>
</organism>
<evidence type="ECO:0000256" key="3">
    <source>
        <dbReference type="ARBA" id="ARBA00022771"/>
    </source>
</evidence>
<comment type="caution">
    <text evidence="7">The sequence shown here is derived from an EMBL/GenBank/DDBJ whole genome shotgun (WGS) entry which is preliminary data.</text>
</comment>
<dbReference type="Pfam" id="PF01412">
    <property type="entry name" value="ArfGap"/>
    <property type="match status" value="1"/>
</dbReference>
<accession>A0AAV5KGH0</accession>
<dbReference type="PROSITE" id="PS50115">
    <property type="entry name" value="ARFGAP"/>
    <property type="match status" value="1"/>
</dbReference>
<dbReference type="AlphaFoldDB" id="A0AAV5KGH0"/>
<sequence>MCFDCNVKNPTWASLTYRIFLYIDCSIVHSNSALDACLGAGVSLESKVRFGLQKAKLKGR</sequence>
<keyword evidence="8" id="KW-1185">Reference proteome</keyword>
<evidence type="ECO:0000313" key="7">
    <source>
        <dbReference type="EMBL" id="GKV23694.1"/>
    </source>
</evidence>
<protein>
    <recommendedName>
        <fullName evidence="6">Arf-GAP domain-containing protein</fullName>
    </recommendedName>
</protein>
<name>A0AAV5KGH0_9ROSI</name>
<evidence type="ECO:0000256" key="5">
    <source>
        <dbReference type="PROSITE-ProRule" id="PRU00288"/>
    </source>
</evidence>
<dbReference type="GO" id="GO:0005096">
    <property type="term" value="F:GTPase activator activity"/>
    <property type="evidence" value="ECO:0007669"/>
    <property type="project" value="UniProtKB-KW"/>
</dbReference>
<gene>
    <name evidence="7" type="ORF">SLEP1_g33396</name>
</gene>
<dbReference type="PANTHER" id="PTHR45686">
    <property type="entry name" value="ADP-RIBOSYLATION FACTOR GTPASE ACTIVATING PROTEIN 3, ISOFORM H-RELATED"/>
    <property type="match status" value="1"/>
</dbReference>
<dbReference type="InterPro" id="IPR001164">
    <property type="entry name" value="ArfGAP_dom"/>
</dbReference>